<dbReference type="GO" id="GO:0004674">
    <property type="term" value="F:protein serine/threonine kinase activity"/>
    <property type="evidence" value="ECO:0007669"/>
    <property type="project" value="InterPro"/>
</dbReference>
<dbReference type="GO" id="GO:0006623">
    <property type="term" value="P:protein targeting to vacuole"/>
    <property type="evidence" value="ECO:0007669"/>
    <property type="project" value="TreeGrafter"/>
</dbReference>
<keyword evidence="3" id="KW-0808">Transferase</keyword>
<dbReference type="GO" id="GO:0005770">
    <property type="term" value="C:late endosome"/>
    <property type="evidence" value="ECO:0007669"/>
    <property type="project" value="TreeGrafter"/>
</dbReference>
<accession>X6NRC6</accession>
<proteinExistence type="predicted"/>
<dbReference type="PANTHER" id="PTHR17583">
    <property type="entry name" value="PHOSPHOINOSITIDE 3-KINASE REGULATORY SUBUNIT 4"/>
    <property type="match status" value="1"/>
</dbReference>
<keyword evidence="1" id="KW-0677">Repeat</keyword>
<reference evidence="3 4" key="1">
    <citation type="journal article" date="2013" name="Curr. Biol.">
        <title>The Genome of the Foraminiferan Reticulomyxa filosa.</title>
        <authorList>
            <person name="Glockner G."/>
            <person name="Hulsmann N."/>
            <person name="Schleicher M."/>
            <person name="Noegel A.A."/>
            <person name="Eichinger L."/>
            <person name="Gallinger C."/>
            <person name="Pawlowski J."/>
            <person name="Sierra R."/>
            <person name="Euteneuer U."/>
            <person name="Pillet L."/>
            <person name="Moustafa A."/>
            <person name="Platzer M."/>
            <person name="Groth M."/>
            <person name="Szafranski K."/>
            <person name="Schliwa M."/>
        </authorList>
    </citation>
    <scope>NUCLEOTIDE SEQUENCE [LARGE SCALE GENOMIC DNA]</scope>
</reference>
<evidence type="ECO:0000313" key="3">
    <source>
        <dbReference type="EMBL" id="ETO28473.1"/>
    </source>
</evidence>
<organism evidence="3 4">
    <name type="scientific">Reticulomyxa filosa</name>
    <dbReference type="NCBI Taxonomy" id="46433"/>
    <lineage>
        <taxon>Eukaryota</taxon>
        <taxon>Sar</taxon>
        <taxon>Rhizaria</taxon>
        <taxon>Retaria</taxon>
        <taxon>Foraminifera</taxon>
        <taxon>Monothalamids</taxon>
        <taxon>Reticulomyxidae</taxon>
        <taxon>Reticulomyxa</taxon>
    </lineage>
</organism>
<dbReference type="AlphaFoldDB" id="X6NRC6"/>
<dbReference type="InterPro" id="IPR055231">
    <property type="entry name" value="2AA_helical"/>
</dbReference>
<dbReference type="Pfam" id="PF22956">
    <property type="entry name" value="VPS15-like_hel"/>
    <property type="match status" value="1"/>
</dbReference>
<evidence type="ECO:0000313" key="4">
    <source>
        <dbReference type="Proteomes" id="UP000023152"/>
    </source>
</evidence>
<feature type="non-terminal residue" evidence="3">
    <location>
        <position position="229"/>
    </location>
</feature>
<dbReference type="GO" id="GO:0034272">
    <property type="term" value="C:phosphatidylinositol 3-kinase complex, class III, type II"/>
    <property type="evidence" value="ECO:0007669"/>
    <property type="project" value="TreeGrafter"/>
</dbReference>
<comment type="caution">
    <text evidence="3">The sequence shown here is derived from an EMBL/GenBank/DDBJ whole genome shotgun (WGS) entry which is preliminary data.</text>
</comment>
<feature type="domain" description="Phosphatase 2A Regulatory Subunit A helical" evidence="2">
    <location>
        <begin position="92"/>
        <end position="224"/>
    </location>
</feature>
<dbReference type="PANTHER" id="PTHR17583:SF0">
    <property type="entry name" value="PHOSPHOINOSITIDE 3-KINASE REGULATORY SUBUNIT 4"/>
    <property type="match status" value="1"/>
</dbReference>
<dbReference type="GO" id="GO:0034271">
    <property type="term" value="C:phosphatidylinositol 3-kinase complex, class III, type I"/>
    <property type="evidence" value="ECO:0007669"/>
    <property type="project" value="TreeGrafter"/>
</dbReference>
<sequence length="229" mass="26627">TKTNAAKPPPRRRSSAQLIEERYKGKVTRYLRKEDTFYTHLDIRQWTSTPSKDNKSESKKATEKLGETGLLYVDNAKRQRDEKEFEGLIIVTTLVCSIIRSCRRPTTKLIGLEILKGFGVYLNDHVRLDRLIPYVRSIIHDDSQKRINEEHSVVVAKALEVITVVLQQVVQVPPKYAGYFLDYISDTIIKLISERKENEEIIRIEIAQQLSKLATTAKYFLDYRDKDRQ</sequence>
<keyword evidence="4" id="KW-1185">Reference proteome</keyword>
<evidence type="ECO:0000259" key="2">
    <source>
        <dbReference type="Pfam" id="PF22956"/>
    </source>
</evidence>
<dbReference type="Proteomes" id="UP000023152">
    <property type="component" value="Unassembled WGS sequence"/>
</dbReference>
<dbReference type="EMBL" id="ASPP01006655">
    <property type="protein sequence ID" value="ETO28473.1"/>
    <property type="molecule type" value="Genomic_DNA"/>
</dbReference>
<dbReference type="GO" id="GO:0045324">
    <property type="term" value="P:late endosome to vacuole transport"/>
    <property type="evidence" value="ECO:0007669"/>
    <property type="project" value="InterPro"/>
</dbReference>
<feature type="non-terminal residue" evidence="3">
    <location>
        <position position="1"/>
    </location>
</feature>
<evidence type="ECO:0000256" key="1">
    <source>
        <dbReference type="ARBA" id="ARBA00022737"/>
    </source>
</evidence>
<dbReference type="InterPro" id="IPR045162">
    <property type="entry name" value="Vps15-like"/>
</dbReference>
<keyword evidence="3" id="KW-0418">Kinase</keyword>
<protein>
    <submittedName>
        <fullName evidence="3">Serine/threonine-protein kinase</fullName>
    </submittedName>
</protein>
<gene>
    <name evidence="3" type="ORF">RFI_08659</name>
</gene>
<name>X6NRC6_RETFI</name>
<dbReference type="GO" id="GO:0016236">
    <property type="term" value="P:macroautophagy"/>
    <property type="evidence" value="ECO:0007669"/>
    <property type="project" value="InterPro"/>
</dbReference>
<dbReference type="OrthoDB" id="242910at2759"/>
<dbReference type="GO" id="GO:0071561">
    <property type="term" value="C:nucleus-vacuole junction"/>
    <property type="evidence" value="ECO:0007669"/>
    <property type="project" value="TreeGrafter"/>
</dbReference>